<evidence type="ECO:0000313" key="2">
    <source>
        <dbReference type="Proteomes" id="UP000729402"/>
    </source>
</evidence>
<protein>
    <submittedName>
        <fullName evidence="1">Uncharacterized protein</fullName>
    </submittedName>
</protein>
<accession>A0A8J5W664</accession>
<proteinExistence type="predicted"/>
<evidence type="ECO:0000313" key="1">
    <source>
        <dbReference type="EMBL" id="KAG8083508.1"/>
    </source>
</evidence>
<dbReference type="Proteomes" id="UP000729402">
    <property type="component" value="Unassembled WGS sequence"/>
</dbReference>
<name>A0A8J5W664_ZIZPA</name>
<gene>
    <name evidence="1" type="ORF">GUJ93_ZPchr0015g6695</name>
</gene>
<reference evidence="1" key="1">
    <citation type="journal article" date="2021" name="bioRxiv">
        <title>Whole Genome Assembly and Annotation of Northern Wild Rice, Zizania palustris L., Supports a Whole Genome Duplication in the Zizania Genus.</title>
        <authorList>
            <person name="Haas M."/>
            <person name="Kono T."/>
            <person name="Macchietto M."/>
            <person name="Millas R."/>
            <person name="McGilp L."/>
            <person name="Shao M."/>
            <person name="Duquette J."/>
            <person name="Hirsch C.N."/>
            <person name="Kimball J."/>
        </authorList>
    </citation>
    <scope>NUCLEOTIDE SEQUENCE</scope>
    <source>
        <tissue evidence="1">Fresh leaf tissue</tissue>
    </source>
</reference>
<dbReference type="EMBL" id="JAAALK010000085">
    <property type="protein sequence ID" value="KAG8083508.1"/>
    <property type="molecule type" value="Genomic_DNA"/>
</dbReference>
<dbReference type="AlphaFoldDB" id="A0A8J5W664"/>
<sequence length="120" mass="14079">MQTDTLKELLAFNLIQKTITFCDHHVFMSLDMVLMLHVRSSQLREAGTFSQLLVNYHDLLVLLIMIQRYPHCKMANYAVEYRGVKTKEEKGHEQLFNAMLSSQVQHTELLLKTLERLKQT</sequence>
<comment type="caution">
    <text evidence="1">The sequence shown here is derived from an EMBL/GenBank/DDBJ whole genome shotgun (WGS) entry which is preliminary data.</text>
</comment>
<organism evidence="1 2">
    <name type="scientific">Zizania palustris</name>
    <name type="common">Northern wild rice</name>
    <dbReference type="NCBI Taxonomy" id="103762"/>
    <lineage>
        <taxon>Eukaryota</taxon>
        <taxon>Viridiplantae</taxon>
        <taxon>Streptophyta</taxon>
        <taxon>Embryophyta</taxon>
        <taxon>Tracheophyta</taxon>
        <taxon>Spermatophyta</taxon>
        <taxon>Magnoliopsida</taxon>
        <taxon>Liliopsida</taxon>
        <taxon>Poales</taxon>
        <taxon>Poaceae</taxon>
        <taxon>BOP clade</taxon>
        <taxon>Oryzoideae</taxon>
        <taxon>Oryzeae</taxon>
        <taxon>Zizaniinae</taxon>
        <taxon>Zizania</taxon>
    </lineage>
</organism>
<reference evidence="1" key="2">
    <citation type="submission" date="2021-02" db="EMBL/GenBank/DDBJ databases">
        <authorList>
            <person name="Kimball J.A."/>
            <person name="Haas M.W."/>
            <person name="Macchietto M."/>
            <person name="Kono T."/>
            <person name="Duquette J."/>
            <person name="Shao M."/>
        </authorList>
    </citation>
    <scope>NUCLEOTIDE SEQUENCE</scope>
    <source>
        <tissue evidence="1">Fresh leaf tissue</tissue>
    </source>
</reference>
<keyword evidence="2" id="KW-1185">Reference proteome</keyword>